<reference evidence="1 2" key="1">
    <citation type="submission" date="2020-11" db="EMBL/GenBank/DDBJ databases">
        <title>Carbohydrate-dependent, anaerobic sulfur respiration: A novel catabolism in halophilic archaea.</title>
        <authorList>
            <person name="Sorokin D.Y."/>
            <person name="Messina E."/>
            <person name="Smedile F."/>
            <person name="La Cono V."/>
            <person name="Hallsworth J.E."/>
            <person name="Yakimov M.M."/>
        </authorList>
    </citation>
    <scope>NUCLEOTIDE SEQUENCE [LARGE SCALE GENOMIC DNA]</scope>
    <source>
        <strain evidence="1 2">HSR-Est</strain>
        <plasmid evidence="1 2">pHSR-Est01</plasmid>
    </source>
</reference>
<keyword evidence="2" id="KW-1185">Reference proteome</keyword>
<evidence type="ECO:0000313" key="1">
    <source>
        <dbReference type="EMBL" id="QSG16335.1"/>
    </source>
</evidence>
<name>A0A897NXN0_9EURY</name>
<dbReference type="Proteomes" id="UP000663292">
    <property type="component" value="Plasmid pHSR-Est01"/>
</dbReference>
<geneLocation type="plasmid" evidence="1 2">
    <name>pHSR-Est01</name>
</geneLocation>
<proteinExistence type="predicted"/>
<keyword evidence="1" id="KW-0614">Plasmid</keyword>
<sequence>MKIPWLNLHSFISTQGNRETIAIELVEVPDLVGNLLFGFEHDDSRSASRFSHVPDGRNAINLLSERLETCNQILLGGARLHNDSVTPMQ</sequence>
<dbReference type="AlphaFoldDB" id="A0A897NXN0"/>
<dbReference type="EMBL" id="CP064792">
    <property type="protein sequence ID" value="QSG16335.1"/>
    <property type="molecule type" value="Genomic_DNA"/>
</dbReference>
<protein>
    <submittedName>
        <fullName evidence="1">Uncharacterized protein</fullName>
    </submittedName>
</protein>
<organism evidence="1 2">
    <name type="scientific">Halapricum desulfuricans</name>
    <dbReference type="NCBI Taxonomy" id="2841257"/>
    <lineage>
        <taxon>Archaea</taxon>
        <taxon>Methanobacteriati</taxon>
        <taxon>Methanobacteriota</taxon>
        <taxon>Stenosarchaea group</taxon>
        <taxon>Halobacteria</taxon>
        <taxon>Halobacteriales</taxon>
        <taxon>Haloarculaceae</taxon>
        <taxon>Halapricum</taxon>
    </lineage>
</organism>
<gene>
    <name evidence="1" type="ORF">HSEST_3071</name>
</gene>
<evidence type="ECO:0000313" key="2">
    <source>
        <dbReference type="Proteomes" id="UP000663292"/>
    </source>
</evidence>
<accession>A0A897NXN0</accession>